<name>A0A150G9I2_GONPE</name>
<feature type="compositionally biased region" description="Low complexity" evidence="1">
    <location>
        <begin position="378"/>
        <end position="403"/>
    </location>
</feature>
<reference evidence="3" key="1">
    <citation type="journal article" date="2016" name="Nat. Commun.">
        <title>The Gonium pectorale genome demonstrates co-option of cell cycle regulation during the evolution of multicellularity.</title>
        <authorList>
            <person name="Hanschen E.R."/>
            <person name="Marriage T.N."/>
            <person name="Ferris P.J."/>
            <person name="Hamaji T."/>
            <person name="Toyoda A."/>
            <person name="Fujiyama A."/>
            <person name="Neme R."/>
            <person name="Noguchi H."/>
            <person name="Minakuchi Y."/>
            <person name="Suzuki M."/>
            <person name="Kawai-Toyooka H."/>
            <person name="Smith D.R."/>
            <person name="Sparks H."/>
            <person name="Anderson J."/>
            <person name="Bakaric R."/>
            <person name="Luria V."/>
            <person name="Karger A."/>
            <person name="Kirschner M.W."/>
            <person name="Durand P.M."/>
            <person name="Michod R.E."/>
            <person name="Nozaki H."/>
            <person name="Olson B.J."/>
        </authorList>
    </citation>
    <scope>NUCLEOTIDE SEQUENCE [LARGE SCALE GENOMIC DNA]</scope>
    <source>
        <strain evidence="3">NIES-2863</strain>
    </source>
</reference>
<dbReference type="SUPFAM" id="SSF82199">
    <property type="entry name" value="SET domain"/>
    <property type="match status" value="2"/>
</dbReference>
<dbReference type="InterPro" id="IPR046341">
    <property type="entry name" value="SET_dom_sf"/>
</dbReference>
<dbReference type="AlphaFoldDB" id="A0A150G9I2"/>
<accession>A0A150G9I2</accession>
<feature type="compositionally biased region" description="Pro residues" evidence="1">
    <location>
        <begin position="214"/>
        <end position="231"/>
    </location>
</feature>
<feature type="compositionally biased region" description="Gly residues" evidence="1">
    <location>
        <begin position="365"/>
        <end position="377"/>
    </location>
</feature>
<dbReference type="PANTHER" id="PTHR13271:SF140">
    <property type="entry name" value="SET DOMAIN-CONTAINING PROTEIN"/>
    <property type="match status" value="1"/>
</dbReference>
<evidence type="ECO:0000313" key="2">
    <source>
        <dbReference type="EMBL" id="KXZ46488.1"/>
    </source>
</evidence>
<keyword evidence="3" id="KW-1185">Reference proteome</keyword>
<protein>
    <submittedName>
        <fullName evidence="2">Uncharacterized protein</fullName>
    </submittedName>
</protein>
<feature type="compositionally biased region" description="Low complexity" evidence="1">
    <location>
        <begin position="71"/>
        <end position="80"/>
    </location>
</feature>
<dbReference type="PANTHER" id="PTHR13271">
    <property type="entry name" value="UNCHARACTERIZED PUTATIVE METHYLTRANSFERASE"/>
    <property type="match status" value="1"/>
</dbReference>
<feature type="region of interest" description="Disordered" evidence="1">
    <location>
        <begin position="343"/>
        <end position="428"/>
    </location>
</feature>
<dbReference type="Gene3D" id="3.90.1410.10">
    <property type="entry name" value="set domain protein methyltransferase, domain 1"/>
    <property type="match status" value="2"/>
</dbReference>
<dbReference type="CDD" id="cd10527">
    <property type="entry name" value="SET_LSMT"/>
    <property type="match status" value="1"/>
</dbReference>
<dbReference type="Proteomes" id="UP000075714">
    <property type="component" value="Unassembled WGS sequence"/>
</dbReference>
<evidence type="ECO:0000313" key="3">
    <source>
        <dbReference type="Proteomes" id="UP000075714"/>
    </source>
</evidence>
<evidence type="ECO:0000256" key="1">
    <source>
        <dbReference type="SAM" id="MobiDB-lite"/>
    </source>
</evidence>
<proteinExistence type="predicted"/>
<dbReference type="GO" id="GO:0016279">
    <property type="term" value="F:protein-lysine N-methyltransferase activity"/>
    <property type="evidence" value="ECO:0007669"/>
    <property type="project" value="TreeGrafter"/>
</dbReference>
<feature type="region of interest" description="Disordered" evidence="1">
    <location>
        <begin position="214"/>
        <end position="316"/>
    </location>
</feature>
<feature type="compositionally biased region" description="Gly residues" evidence="1">
    <location>
        <begin position="346"/>
        <end position="355"/>
    </location>
</feature>
<comment type="caution">
    <text evidence="2">The sequence shown here is derived from an EMBL/GenBank/DDBJ whole genome shotgun (WGS) entry which is preliminary data.</text>
</comment>
<sequence>MADPQLTAWCERHGIVLNGIAAGFVEEGWRGIVATRDLQAGEVVLRVPERLLLTSRSARRDPQLSAALLEAGAAAASGSTPPTPPPSPPDGVLTPQQLLACHLLHEVAKGAGSFWAPYLRQLPRSYTSLPNFAPEDAAALQLRSAVEAAEAAAEAAREEWRRALPVLQRLGLPKRFTQLRAWLWAASTLGSRTMYLPWCPAGALTPYGDLHNYQPPPAPFTPQLGGPPAPAAGPDDRTLDGATVVAAAGPATAAERSRAAPVPPAALEPHRPCGAGSIGDGGSDRGRGAVGGDVDNVPARGGKSRDGLPAGESYAARVSEKAAGAAADTTSSGGNRSQSLEQAGVRAGGATGASDGGAPAASGTAGPGPAGSDGGGASPAEAATAAPPAAAVTAATEEGGEAAVRSADGRSGSDDGAAEASDGIAGDGMWDEQGQQYCIVVRRPYRAGEQVFLCYGRHTNLELLEHYGFVLEDNPHDTALLDPELLLQQLPPAALAAAAAHGLDPPPPAAECSLHADGAPSWQLLRLLRFCAATPAERRSGGHLMAAGERVSEQVKGQTGPYGKVCIHD</sequence>
<gene>
    <name evidence="2" type="ORF">GPECTOR_43g924</name>
</gene>
<organism evidence="2 3">
    <name type="scientific">Gonium pectorale</name>
    <name type="common">Green alga</name>
    <dbReference type="NCBI Taxonomy" id="33097"/>
    <lineage>
        <taxon>Eukaryota</taxon>
        <taxon>Viridiplantae</taxon>
        <taxon>Chlorophyta</taxon>
        <taxon>core chlorophytes</taxon>
        <taxon>Chlorophyceae</taxon>
        <taxon>CS clade</taxon>
        <taxon>Chlamydomonadales</taxon>
        <taxon>Volvocaceae</taxon>
        <taxon>Gonium</taxon>
    </lineage>
</organism>
<dbReference type="InterPro" id="IPR050600">
    <property type="entry name" value="SETD3_SETD6_MTase"/>
</dbReference>
<feature type="region of interest" description="Disordered" evidence="1">
    <location>
        <begin position="71"/>
        <end position="92"/>
    </location>
</feature>
<dbReference type="OrthoDB" id="441812at2759"/>
<feature type="compositionally biased region" description="Low complexity" evidence="1">
    <location>
        <begin position="241"/>
        <end position="254"/>
    </location>
</feature>
<dbReference type="EMBL" id="LSYV01000044">
    <property type="protein sequence ID" value="KXZ46488.1"/>
    <property type="molecule type" value="Genomic_DNA"/>
</dbReference>